<reference evidence="2 3" key="1">
    <citation type="journal article" date="2021" name="Elife">
        <title>Chloroplast acquisition without the gene transfer in kleptoplastic sea slugs, Plakobranchus ocellatus.</title>
        <authorList>
            <person name="Maeda T."/>
            <person name="Takahashi S."/>
            <person name="Yoshida T."/>
            <person name="Shimamura S."/>
            <person name="Takaki Y."/>
            <person name="Nagai Y."/>
            <person name="Toyoda A."/>
            <person name="Suzuki Y."/>
            <person name="Arimoto A."/>
            <person name="Ishii H."/>
            <person name="Satoh N."/>
            <person name="Nishiyama T."/>
            <person name="Hasebe M."/>
            <person name="Maruyama T."/>
            <person name="Minagawa J."/>
            <person name="Obokata J."/>
            <person name="Shigenobu S."/>
        </authorList>
    </citation>
    <scope>NUCLEOTIDE SEQUENCE [LARGE SCALE GENOMIC DNA]</scope>
</reference>
<name>A0AAV4J7F7_9GAST</name>
<dbReference type="EMBL" id="BMAT01013645">
    <property type="protein sequence ID" value="GFS17261.1"/>
    <property type="molecule type" value="Genomic_DNA"/>
</dbReference>
<keyword evidence="3" id="KW-1185">Reference proteome</keyword>
<comment type="caution">
    <text evidence="2">The sequence shown here is derived from an EMBL/GenBank/DDBJ whole genome shotgun (WGS) entry which is preliminary data.</text>
</comment>
<dbReference type="Proteomes" id="UP000762676">
    <property type="component" value="Unassembled WGS sequence"/>
</dbReference>
<gene>
    <name evidence="2" type="ORF">ElyMa_006817900</name>
</gene>
<protein>
    <submittedName>
        <fullName evidence="2">Uncharacterized protein</fullName>
    </submittedName>
</protein>
<proteinExistence type="predicted"/>
<evidence type="ECO:0000256" key="1">
    <source>
        <dbReference type="SAM" id="MobiDB-lite"/>
    </source>
</evidence>
<feature type="compositionally biased region" description="Polar residues" evidence="1">
    <location>
        <begin position="1"/>
        <end position="12"/>
    </location>
</feature>
<evidence type="ECO:0000313" key="2">
    <source>
        <dbReference type="EMBL" id="GFS17261.1"/>
    </source>
</evidence>
<evidence type="ECO:0000313" key="3">
    <source>
        <dbReference type="Proteomes" id="UP000762676"/>
    </source>
</evidence>
<accession>A0AAV4J7F7</accession>
<sequence length="75" mass="8064">MTTRTSGYTSVTPVAKFESSPTTARLYSPAVIDGKKSSSKTPSPRPSDVPSTLAQSKMPANTASREHQNIVKRIK</sequence>
<feature type="compositionally biased region" description="Polar residues" evidence="1">
    <location>
        <begin position="49"/>
        <end position="63"/>
    </location>
</feature>
<dbReference type="AlphaFoldDB" id="A0AAV4J7F7"/>
<organism evidence="2 3">
    <name type="scientific">Elysia marginata</name>
    <dbReference type="NCBI Taxonomy" id="1093978"/>
    <lineage>
        <taxon>Eukaryota</taxon>
        <taxon>Metazoa</taxon>
        <taxon>Spiralia</taxon>
        <taxon>Lophotrochozoa</taxon>
        <taxon>Mollusca</taxon>
        <taxon>Gastropoda</taxon>
        <taxon>Heterobranchia</taxon>
        <taxon>Euthyneura</taxon>
        <taxon>Panpulmonata</taxon>
        <taxon>Sacoglossa</taxon>
        <taxon>Placobranchoidea</taxon>
        <taxon>Plakobranchidae</taxon>
        <taxon>Elysia</taxon>
    </lineage>
</organism>
<feature type="region of interest" description="Disordered" evidence="1">
    <location>
        <begin position="1"/>
        <end position="75"/>
    </location>
</feature>